<dbReference type="Gene3D" id="1.10.10.10">
    <property type="entry name" value="Winged helix-like DNA-binding domain superfamily/Winged helix DNA-binding domain"/>
    <property type="match status" value="1"/>
</dbReference>
<organism evidence="2 3">
    <name type="scientific">Rhodococcoides kyotonense</name>
    <dbReference type="NCBI Taxonomy" id="398843"/>
    <lineage>
        <taxon>Bacteria</taxon>
        <taxon>Bacillati</taxon>
        <taxon>Actinomycetota</taxon>
        <taxon>Actinomycetes</taxon>
        <taxon>Mycobacteriales</taxon>
        <taxon>Nocardiaceae</taxon>
        <taxon>Rhodococcoides</taxon>
    </lineage>
</organism>
<dbReference type="PANTHER" id="PTHR43252:SF7">
    <property type="entry name" value="TRANSCRIPTIONAL REGULATOR YQJI"/>
    <property type="match status" value="1"/>
</dbReference>
<gene>
    <name evidence="2" type="ORF">SAMN05421642_1236</name>
</gene>
<proteinExistence type="predicted"/>
<dbReference type="InterPro" id="IPR036388">
    <property type="entry name" value="WH-like_DNA-bd_sf"/>
</dbReference>
<protein>
    <submittedName>
        <fullName evidence="2">DNA-binding transcriptional regulator, PadR family</fullName>
    </submittedName>
</protein>
<reference evidence="3" key="1">
    <citation type="submission" date="2017-06" db="EMBL/GenBank/DDBJ databases">
        <authorList>
            <person name="Varghese N."/>
            <person name="Submissions S."/>
        </authorList>
    </citation>
    <scope>NUCLEOTIDE SEQUENCE [LARGE SCALE GENOMIC DNA]</scope>
    <source>
        <strain evidence="3">JCM 23211</strain>
    </source>
</reference>
<evidence type="ECO:0000313" key="2">
    <source>
        <dbReference type="EMBL" id="SNT46315.1"/>
    </source>
</evidence>
<dbReference type="GO" id="GO:0003677">
    <property type="term" value="F:DNA binding"/>
    <property type="evidence" value="ECO:0007669"/>
    <property type="project" value="UniProtKB-KW"/>
</dbReference>
<sequence>MSDSSDVDAYEYSCKSSRVSSIRLFILGSLAQRGDMHGHQLRLLAEEERIHLWTDISVGGLYGALKRLHAEGLIADIRIEQAGNFPARQVYGITDSGREALAQLRSEALDHFSLKPDPFDLALTRLDPTRLDVLPDVIAARVQTLKQHLLDAEAANARAGPYLSLAERYALSHRETRLRAEIDWHENLVDALSDIVADERTRVLPPLPNSKDGFTT</sequence>
<evidence type="ECO:0000259" key="1">
    <source>
        <dbReference type="Pfam" id="PF03551"/>
    </source>
</evidence>
<keyword evidence="2" id="KW-0238">DNA-binding</keyword>
<dbReference type="InterPro" id="IPR005149">
    <property type="entry name" value="Tscrpt_reg_PadR_N"/>
</dbReference>
<dbReference type="EMBL" id="FZOW01000023">
    <property type="protein sequence ID" value="SNT46315.1"/>
    <property type="molecule type" value="Genomic_DNA"/>
</dbReference>
<evidence type="ECO:0000313" key="3">
    <source>
        <dbReference type="Proteomes" id="UP000198327"/>
    </source>
</evidence>
<dbReference type="InterPro" id="IPR036390">
    <property type="entry name" value="WH_DNA-bd_sf"/>
</dbReference>
<dbReference type="PANTHER" id="PTHR43252">
    <property type="entry name" value="TRANSCRIPTIONAL REGULATOR YQJI"/>
    <property type="match status" value="1"/>
</dbReference>
<name>A0A239MUI1_9NOCA</name>
<keyword evidence="3" id="KW-1185">Reference proteome</keyword>
<dbReference type="Proteomes" id="UP000198327">
    <property type="component" value="Unassembled WGS sequence"/>
</dbReference>
<feature type="domain" description="Transcription regulator PadR N-terminal" evidence="1">
    <location>
        <begin position="26"/>
        <end position="102"/>
    </location>
</feature>
<dbReference type="AlphaFoldDB" id="A0A239MUI1"/>
<accession>A0A239MUI1</accession>
<dbReference type="Pfam" id="PF03551">
    <property type="entry name" value="PadR"/>
    <property type="match status" value="1"/>
</dbReference>
<dbReference type="SUPFAM" id="SSF46785">
    <property type="entry name" value="Winged helix' DNA-binding domain"/>
    <property type="match status" value="1"/>
</dbReference>